<dbReference type="AlphaFoldDB" id="A0A0V8D5A0"/>
<dbReference type="RefSeq" id="WP_058218953.1">
    <property type="nucleotide sequence ID" value="NZ_LKLN01000006.1"/>
</dbReference>
<dbReference type="Proteomes" id="UP000053058">
    <property type="component" value="Unassembled WGS sequence"/>
</dbReference>
<name>A0A0V8D5A0_LACLL</name>
<evidence type="ECO:0000313" key="1">
    <source>
        <dbReference type="EMBL" id="KSU08257.1"/>
    </source>
</evidence>
<sequence length="225" mass="25813">MKIATFVIAIISFLMSVKNYFRDILNSRMNLGVNFDKNLVLNDVNDALFIKFNFVNHSSSPLTIFNLKLLDKDKHPYDGQDSEEYGVAPGDAIPTKINVVERFHVTPVKDYSECSAILPVTLAPYTAKSDYFSFFFEGQEGNNIRNTPENYLLIQTTKGNIIYPLNTGCYSYEIDEKTGLTLLHPYKFYKTNFTNFLKALVVKIPILVRKVKQLKQTTLEKLNKR</sequence>
<reference evidence="2" key="1">
    <citation type="submission" date="2015-10" db="EMBL/GenBank/DDBJ databases">
        <title>Draft Genome Sequences of 11 Lactococcus lactis subspecies cremoris strains.</title>
        <authorList>
            <person name="Wels M."/>
            <person name="Backus L."/>
            <person name="Boekhorst J."/>
            <person name="Dijkstra A."/>
            <person name="Beerthuizen M."/>
            <person name="Kelly W."/>
            <person name="Siezen R."/>
            <person name="Bachmann H."/>
            <person name="Van Hijum S."/>
        </authorList>
    </citation>
    <scope>NUCLEOTIDE SEQUENCE [LARGE SCALE GENOMIC DNA]</scope>
    <source>
        <strain evidence="2">KF282</strain>
    </source>
</reference>
<accession>A0A0V8D5A0</accession>
<dbReference type="EMBL" id="LKLN01000006">
    <property type="protein sequence ID" value="KSU08257.1"/>
    <property type="molecule type" value="Genomic_DNA"/>
</dbReference>
<protein>
    <submittedName>
        <fullName evidence="1">Uncharacterized protein</fullName>
    </submittedName>
</protein>
<proteinExistence type="predicted"/>
<gene>
    <name evidence="1" type="ORF">KF282_0124</name>
</gene>
<evidence type="ECO:0000313" key="2">
    <source>
        <dbReference type="Proteomes" id="UP000053058"/>
    </source>
</evidence>
<organism evidence="1 2">
    <name type="scientific">Lactococcus lactis subsp. lactis</name>
    <name type="common">Streptococcus lactis</name>
    <dbReference type="NCBI Taxonomy" id="1360"/>
    <lineage>
        <taxon>Bacteria</taxon>
        <taxon>Bacillati</taxon>
        <taxon>Bacillota</taxon>
        <taxon>Bacilli</taxon>
        <taxon>Lactobacillales</taxon>
        <taxon>Streptococcaceae</taxon>
        <taxon>Lactococcus</taxon>
    </lineage>
</organism>
<dbReference type="PATRIC" id="fig|1360.105.peg.1383"/>
<comment type="caution">
    <text evidence="1">The sequence shown here is derived from an EMBL/GenBank/DDBJ whole genome shotgun (WGS) entry which is preliminary data.</text>
</comment>